<evidence type="ECO:0000256" key="1">
    <source>
        <dbReference type="SAM" id="Phobius"/>
    </source>
</evidence>
<keyword evidence="1" id="KW-1133">Transmembrane helix</keyword>
<proteinExistence type="predicted"/>
<accession>A0ABQ7L4B5</accession>
<dbReference type="PANTHER" id="PTHR31509">
    <property type="entry name" value="BPS1-LIKE PROTEIN"/>
    <property type="match status" value="1"/>
</dbReference>
<keyword evidence="3" id="KW-1185">Reference proteome</keyword>
<keyword evidence="1" id="KW-0812">Transmembrane</keyword>
<comment type="caution">
    <text evidence="2">The sequence shown here is derived from an EMBL/GenBank/DDBJ whole genome shotgun (WGS) entry which is preliminary data.</text>
</comment>
<gene>
    <name evidence="2" type="primary">A09p000640.1_BraROA</name>
    <name evidence="2" type="ORF">IGI04_032882</name>
</gene>
<feature type="transmembrane region" description="Helical" evidence="1">
    <location>
        <begin position="191"/>
        <end position="214"/>
    </location>
</feature>
<name>A0ABQ7L4B5_BRACM</name>
<evidence type="ECO:0000313" key="2">
    <source>
        <dbReference type="EMBL" id="KAG5381412.1"/>
    </source>
</evidence>
<feature type="transmembrane region" description="Helical" evidence="1">
    <location>
        <begin position="531"/>
        <end position="551"/>
    </location>
</feature>
<keyword evidence="1" id="KW-0472">Membrane</keyword>
<reference evidence="2 3" key="1">
    <citation type="submission" date="2021-03" db="EMBL/GenBank/DDBJ databases">
        <authorList>
            <person name="King G.J."/>
            <person name="Bancroft I."/>
            <person name="Baten A."/>
            <person name="Bloomfield J."/>
            <person name="Borpatragohain P."/>
            <person name="He Z."/>
            <person name="Irish N."/>
            <person name="Irwin J."/>
            <person name="Liu K."/>
            <person name="Mauleon R.P."/>
            <person name="Moore J."/>
            <person name="Morris R."/>
            <person name="Ostergaard L."/>
            <person name="Wang B."/>
            <person name="Wells R."/>
        </authorList>
    </citation>
    <scope>NUCLEOTIDE SEQUENCE [LARGE SCALE GENOMIC DNA]</scope>
    <source>
        <strain evidence="2">R-o-18</strain>
        <tissue evidence="2">Leaf</tissue>
    </source>
</reference>
<organism evidence="2 3">
    <name type="scientific">Brassica rapa subsp. trilocularis</name>
    <dbReference type="NCBI Taxonomy" id="1813537"/>
    <lineage>
        <taxon>Eukaryota</taxon>
        <taxon>Viridiplantae</taxon>
        <taxon>Streptophyta</taxon>
        <taxon>Embryophyta</taxon>
        <taxon>Tracheophyta</taxon>
        <taxon>Spermatophyta</taxon>
        <taxon>Magnoliopsida</taxon>
        <taxon>eudicotyledons</taxon>
        <taxon>Gunneridae</taxon>
        <taxon>Pentapetalae</taxon>
        <taxon>rosids</taxon>
        <taxon>malvids</taxon>
        <taxon>Brassicales</taxon>
        <taxon>Brassicaceae</taxon>
        <taxon>Brassiceae</taxon>
        <taxon>Brassica</taxon>
    </lineage>
</organism>
<feature type="transmembrane region" description="Helical" evidence="1">
    <location>
        <begin position="853"/>
        <end position="876"/>
    </location>
</feature>
<sequence>MFFSCVNPFKALFPKKNNACISPHLLFLVNKFEISLTASIAELVPKDDDEDDFLTYSWMIDAMHSLCETHLGFTTLMTTDVDLPHVSDMEESLIEMYVDISSKLLDLCDAFTSELYRLNHGNMFLNIAFSNPDEFHSSHLDRWKQHMASKNPSIENCGKVLRSLAESLNHHYNSLYKKMTKKEKQYEKEKVLLRALYGVMANTLYIFSVFAAAFTRSSKNLLHLTIPKEMEEEEEVRWGQAFVELQNMVKPKTRNTSLSKRFGVIRDLEAVESGVEKLYAAVQEGCPNLLMVMEPLKQSVKELSERYDLIYKATRCLWDTVILARDARMFFSCGNPFKALFPKKNNACMSSHLVSLLNNFETSLRVSIAELVPKDDDKNGFITVSWMIQAMHSLCEIHQCISTLMTTDVDLPVSDMEESMYADISSKLLEVCNAFTSELARLNHGNMLLKFAFSDPDEVSLSHIDCWRQHMASKNPRIENCGEVLSNLVESMSDDHDLHGLKKKVNKKKKKQYEEEKLLMRALYGVKATTLYIFSVFAAAFSGSSENILYINIRKEMKEDEEEVPWEKAFMELQNVIMNTFLSNRFMVIKDVKAVESGVEMVYAAVQEGSVPNSLMVEPLKQSVMILSERFDHVSKETSFLFDTVNSARDALFERLRTKYEYELAEINMRCFFSCVNPLKAQFPKKNNACISPPLLSLLNNFETSLRLSITKLILKDDDKNAFLTVSWMIQAMRSLCETHQSIKTLVTDLNLLVSHTEESLMYAYSDISSKLLQLCDAFILELDRINHVNLLLKLAFSNAEEFSLSQFNCWRQLMASKNPSIENCGEVLSSLVESMNRYHRLYKKKQSEKVKVFMRALYGVMVKTLYICSVFAAAFSGSSKNILYLTIPKEMEEVPWEQAFMELQNMINREIKNTLFSDKFTGIKDIQAVESGAEKLYAEVQKKLAPNMLMAELLKRSVIEIPERFDIISNETRCLRETMISAREALFKRGWNKI</sequence>
<dbReference type="EMBL" id="JADBGQ010000008">
    <property type="protein sequence ID" value="KAG5381412.1"/>
    <property type="molecule type" value="Genomic_DNA"/>
</dbReference>
<protein>
    <submittedName>
        <fullName evidence="2">Uncharacterized protein</fullName>
    </submittedName>
</protein>
<evidence type="ECO:0000313" key="3">
    <source>
        <dbReference type="Proteomes" id="UP000823674"/>
    </source>
</evidence>
<dbReference type="Proteomes" id="UP000823674">
    <property type="component" value="Chromosome A09"/>
</dbReference>